<feature type="compositionally biased region" description="Basic and acidic residues" evidence="1">
    <location>
        <begin position="63"/>
        <end position="73"/>
    </location>
</feature>
<dbReference type="GeneID" id="80005505"/>
<dbReference type="Proteomes" id="UP000317493">
    <property type="component" value="Segment"/>
</dbReference>
<proteinExistence type="predicted"/>
<accession>A0A516KPL4</accession>
<dbReference type="KEGG" id="vg:80005505"/>
<evidence type="ECO:0000313" key="3">
    <source>
        <dbReference type="Proteomes" id="UP000317493"/>
    </source>
</evidence>
<keyword evidence="3" id="KW-1185">Reference proteome</keyword>
<protein>
    <submittedName>
        <fullName evidence="2">Uncharacterized protein</fullName>
    </submittedName>
</protein>
<dbReference type="EMBL" id="MN175603">
    <property type="protein sequence ID" value="QDP43626.1"/>
    <property type="molecule type" value="Genomic_DNA"/>
</dbReference>
<sequence>MGMSVESTDPSAVLTFLEERIAAKRLGKSVWREADRDILAMRSAQNALRALLDSRARVEALVDEHERRERHNDTVPLNRLSDLQPEPRASEYRAALNGETNG</sequence>
<dbReference type="RefSeq" id="YP_010751834.1">
    <property type="nucleotide sequence ID" value="NC_073373.1"/>
</dbReference>
<feature type="region of interest" description="Disordered" evidence="1">
    <location>
        <begin position="63"/>
        <end position="102"/>
    </location>
</feature>
<organism evidence="2 3">
    <name type="scientific">Microbacterium phage Tyrumbra</name>
    <dbReference type="NCBI Taxonomy" id="2596974"/>
    <lineage>
        <taxon>Viruses</taxon>
        <taxon>Duplodnaviria</taxon>
        <taxon>Heunggongvirae</taxon>
        <taxon>Uroviricota</taxon>
        <taxon>Caudoviricetes</taxon>
        <taxon>Hodgkinviridae</taxon>
        <taxon>Metamorphoovirus</taxon>
        <taxon>Metamorphoovirus tyrumba</taxon>
    </lineage>
</organism>
<reference evidence="2 3" key="1">
    <citation type="submission" date="2019-07" db="EMBL/GenBank/DDBJ databases">
        <authorList>
            <person name="Fields K.L."/>
            <person name="Fields S.B."/>
            <person name="Nelson N.D."/>
            <person name="Robertson C."/>
            <person name="Bonilla J.A."/>
            <person name="Klyczek K."/>
            <person name="Garlena R.A."/>
            <person name="Russell D.A."/>
            <person name="Pope W.H."/>
            <person name="Jacobs-Sera D."/>
            <person name="Hatfull G.F."/>
        </authorList>
    </citation>
    <scope>NUCLEOTIDE SEQUENCE [LARGE SCALE GENOMIC DNA]</scope>
</reference>
<evidence type="ECO:0000313" key="2">
    <source>
        <dbReference type="EMBL" id="QDP43626.1"/>
    </source>
</evidence>
<evidence type="ECO:0000256" key="1">
    <source>
        <dbReference type="SAM" id="MobiDB-lite"/>
    </source>
</evidence>
<name>A0A516KPL4_9CAUD</name>
<gene>
    <name evidence="2" type="primary">89</name>
    <name evidence="2" type="ORF">SEA_TYRUMBRA_89</name>
</gene>